<dbReference type="InterPro" id="IPR052380">
    <property type="entry name" value="Viral_DNA_packaging_terminase"/>
</dbReference>
<evidence type="ECO:0000313" key="4">
    <source>
        <dbReference type="Proteomes" id="UP001596287"/>
    </source>
</evidence>
<keyword evidence="4" id="KW-1185">Reference proteome</keyword>
<reference evidence="4" key="1">
    <citation type="journal article" date="2019" name="Int. J. Syst. Evol. Microbiol.">
        <title>The Global Catalogue of Microorganisms (GCM) 10K type strain sequencing project: providing services to taxonomists for standard genome sequencing and annotation.</title>
        <authorList>
            <consortium name="The Broad Institute Genomics Platform"/>
            <consortium name="The Broad Institute Genome Sequencing Center for Infectious Disease"/>
            <person name="Wu L."/>
            <person name="Ma J."/>
        </authorList>
    </citation>
    <scope>NUCLEOTIDE SEQUENCE [LARGE SCALE GENOMIC DNA]</scope>
    <source>
        <strain evidence="4">CCUG 49679</strain>
    </source>
</reference>
<feature type="domain" description="Phage terminase large subunit C-terminal" evidence="2">
    <location>
        <begin position="254"/>
        <end position="385"/>
    </location>
</feature>
<dbReference type="EMBL" id="JBHSQB010000004">
    <property type="protein sequence ID" value="MFC6095779.1"/>
    <property type="molecule type" value="Genomic_DNA"/>
</dbReference>
<name>A0ABW1PKF4_9FLAO</name>
<feature type="domain" description="Phage terminase large subunit N-terminal" evidence="1">
    <location>
        <begin position="19"/>
        <end position="224"/>
    </location>
</feature>
<dbReference type="Gene3D" id="3.40.50.300">
    <property type="entry name" value="P-loop containing nucleotide triphosphate hydrolases"/>
    <property type="match status" value="1"/>
</dbReference>
<dbReference type="InterPro" id="IPR035412">
    <property type="entry name" value="Terminase_L_N"/>
</dbReference>
<dbReference type="Pfam" id="PF04466">
    <property type="entry name" value="Terminase_3"/>
    <property type="match status" value="1"/>
</dbReference>
<dbReference type="InterPro" id="IPR006437">
    <property type="entry name" value="Phage_terminase_lsu"/>
</dbReference>
<dbReference type="RefSeq" id="WP_379790446.1">
    <property type="nucleotide sequence ID" value="NZ_JBHSQB010000004.1"/>
</dbReference>
<protein>
    <submittedName>
        <fullName evidence="3">PBSX family phage terminase large subunit</fullName>
    </submittedName>
</protein>
<comment type="caution">
    <text evidence="3">The sequence shown here is derived from an EMBL/GenBank/DDBJ whole genome shotgun (WGS) entry which is preliminary data.</text>
</comment>
<dbReference type="PANTHER" id="PTHR39184">
    <property type="match status" value="1"/>
</dbReference>
<dbReference type="Proteomes" id="UP001596287">
    <property type="component" value="Unassembled WGS sequence"/>
</dbReference>
<evidence type="ECO:0000259" key="1">
    <source>
        <dbReference type="Pfam" id="PF04466"/>
    </source>
</evidence>
<gene>
    <name evidence="3" type="ORF">ACFPVY_03900</name>
</gene>
<sequence length="398" mass="45474">MNQIKIHPKYQNLFKHEGRYTIINGGRGSGKSWSATIFLILLTFEAGHKILFTRLTMVSANISIIPEILEKIELLGLSEHFRITKGEIINIQSGSSIIFMGIRSSNGDNTARLKSIAGITTLVVEEGEELTDEATFDKINLSIRQRTKQNRVILILNPATKTHWIYRKFYQERNVQEGFNGIKGNTCYIHSTYKDNPHLSEDFLEEIRLMKLNHHDKYQHVVMGGWLDKSEGVIFTNWEFGTFPHDVDSVYGADWGYSIDPSTLVETYVDKIERKIYLKEHLYKKGLNTSQLTKVFHDVAGSGTIVGDSSEGRLIDEMKDSGLNIRRCKKGAGSVKEGIMLMKDYQLIIEGENLAMELNNYAWKDDETPIDKWNHIIDAARYAITDKLKDSDGVYYIH</sequence>
<dbReference type="NCBIfam" id="TIGR01547">
    <property type="entry name" value="phage_term_2"/>
    <property type="match status" value="1"/>
</dbReference>
<dbReference type="InterPro" id="IPR027417">
    <property type="entry name" value="P-loop_NTPase"/>
</dbReference>
<evidence type="ECO:0000259" key="2">
    <source>
        <dbReference type="Pfam" id="PF17288"/>
    </source>
</evidence>
<organism evidence="3 4">
    <name type="scientific">Flavobacterium qiangtangense</name>
    <dbReference type="NCBI Taxonomy" id="1442595"/>
    <lineage>
        <taxon>Bacteria</taxon>
        <taxon>Pseudomonadati</taxon>
        <taxon>Bacteroidota</taxon>
        <taxon>Flavobacteriia</taxon>
        <taxon>Flavobacteriales</taxon>
        <taxon>Flavobacteriaceae</taxon>
        <taxon>Flavobacterium</taxon>
    </lineage>
</organism>
<dbReference type="InterPro" id="IPR035413">
    <property type="entry name" value="Terminase_L_C"/>
</dbReference>
<proteinExistence type="predicted"/>
<dbReference type="Gene3D" id="3.30.420.280">
    <property type="match status" value="1"/>
</dbReference>
<accession>A0ABW1PKF4</accession>
<dbReference type="Pfam" id="PF17288">
    <property type="entry name" value="Terminase_3C"/>
    <property type="match status" value="1"/>
</dbReference>
<evidence type="ECO:0000313" key="3">
    <source>
        <dbReference type="EMBL" id="MFC6095779.1"/>
    </source>
</evidence>
<dbReference type="PANTHER" id="PTHR39184:SF1">
    <property type="entry name" value="PBSX PHAGE TERMINASE LARGE SUBUNIT"/>
    <property type="match status" value="1"/>
</dbReference>